<gene>
    <name evidence="3" type="ORF">ACFO4O_06995</name>
</gene>
<organism evidence="3 4">
    <name type="scientific">Glaciecola siphonariae</name>
    <dbReference type="NCBI Taxonomy" id="521012"/>
    <lineage>
        <taxon>Bacteria</taxon>
        <taxon>Pseudomonadati</taxon>
        <taxon>Pseudomonadota</taxon>
        <taxon>Gammaproteobacteria</taxon>
        <taxon>Alteromonadales</taxon>
        <taxon>Alteromonadaceae</taxon>
        <taxon>Glaciecola</taxon>
    </lineage>
</organism>
<keyword evidence="2" id="KW-0812">Transmembrane</keyword>
<dbReference type="RefSeq" id="WP_382406846.1">
    <property type="nucleotide sequence ID" value="NZ_JBHSGU010000002.1"/>
</dbReference>
<keyword evidence="2" id="KW-0472">Membrane</keyword>
<keyword evidence="4" id="KW-1185">Reference proteome</keyword>
<evidence type="ECO:0000313" key="4">
    <source>
        <dbReference type="Proteomes" id="UP001595897"/>
    </source>
</evidence>
<comment type="caution">
    <text evidence="3">The sequence shown here is derived from an EMBL/GenBank/DDBJ whole genome shotgun (WGS) entry which is preliminary data.</text>
</comment>
<evidence type="ECO:0000313" key="3">
    <source>
        <dbReference type="EMBL" id="MFC4699894.1"/>
    </source>
</evidence>
<reference evidence="4" key="1">
    <citation type="journal article" date="2019" name="Int. J. Syst. Evol. Microbiol.">
        <title>The Global Catalogue of Microorganisms (GCM) 10K type strain sequencing project: providing services to taxonomists for standard genome sequencing and annotation.</title>
        <authorList>
            <consortium name="The Broad Institute Genomics Platform"/>
            <consortium name="The Broad Institute Genome Sequencing Center for Infectious Disease"/>
            <person name="Wu L."/>
            <person name="Ma J."/>
        </authorList>
    </citation>
    <scope>NUCLEOTIDE SEQUENCE [LARGE SCALE GENOMIC DNA]</scope>
    <source>
        <strain evidence="4">KACC 12507</strain>
    </source>
</reference>
<dbReference type="Proteomes" id="UP001595897">
    <property type="component" value="Unassembled WGS sequence"/>
</dbReference>
<proteinExistence type="predicted"/>
<protein>
    <submittedName>
        <fullName evidence="3">Uncharacterized protein</fullName>
    </submittedName>
</protein>
<accession>A0ABV9LUN2</accession>
<dbReference type="EMBL" id="JBHSGU010000002">
    <property type="protein sequence ID" value="MFC4699894.1"/>
    <property type="molecule type" value="Genomic_DNA"/>
</dbReference>
<keyword evidence="2" id="KW-1133">Transmembrane helix</keyword>
<sequence length="353" mass="39273">MSDSRDMSDKNRKNNDDIDIVSGLYQELEKEIPSNDLDKRILAMAKAHSRSQDVRKNADATSQQDKKKAPKRSFLAWQYSGAVAASILLVVLLVQDMPWDYISEQDMRGQQESFDHALSAPIIASDSQVNAPEVTAEEVTTQALQIPASVEQAKRMGTADLFAESAPSPSNARLEARAQKSEVLESEVLESQVMQSIIQTNIPTPKASSTSMRVQALEEKAEIIFTALMAYLQPEGANQLGMEDEVVSELGSELNTQINNEINKEKNNELDGSLLETQPARKDNNQAAAEAEIQARSDAKAQVDFQDKQLLLFNTLQELKNEQVNWRLDDKYLLVLSAEQVDALNHKAELKNE</sequence>
<feature type="transmembrane region" description="Helical" evidence="2">
    <location>
        <begin position="74"/>
        <end position="94"/>
    </location>
</feature>
<evidence type="ECO:0000256" key="2">
    <source>
        <dbReference type="SAM" id="Phobius"/>
    </source>
</evidence>
<evidence type="ECO:0000256" key="1">
    <source>
        <dbReference type="SAM" id="MobiDB-lite"/>
    </source>
</evidence>
<feature type="region of interest" description="Disordered" evidence="1">
    <location>
        <begin position="43"/>
        <end position="67"/>
    </location>
</feature>
<name>A0ABV9LUN2_9ALTE</name>